<feature type="domain" description="SGNH hydrolase-type esterase" evidence="1">
    <location>
        <begin position="22"/>
        <end position="180"/>
    </location>
</feature>
<dbReference type="GO" id="GO:0004622">
    <property type="term" value="F:phosphatidylcholine lysophospholipase activity"/>
    <property type="evidence" value="ECO:0007669"/>
    <property type="project" value="TreeGrafter"/>
</dbReference>
<dbReference type="InterPro" id="IPR051532">
    <property type="entry name" value="Ester_Hydrolysis_Enzymes"/>
</dbReference>
<sequence length="242" mass="27424">MYMLEKIKKKLETNGRFWICFTGDSITSCEWVHPNWRDILVYVLQNEMTKVLNGNWQLAEWGIRGFNFAYDGATTGDIAERLNDLLLVKPELVIGLMGGNDLVLGIDVPESVKNIDVIVNMAISAGSEVIWCNSTPSGKGSKKNNEYNPYAKAFMQIPEREGFSKIDMFNIYQKFSTEIFFTFISEENLVEGIKAGEPDLQHPNQLGNAYIAKVILENAFGISFNPEKYVKDTLDGQKLPRY</sequence>
<dbReference type="EMBL" id="LBUE01000007">
    <property type="protein sequence ID" value="KKQ56302.1"/>
    <property type="molecule type" value="Genomic_DNA"/>
</dbReference>
<evidence type="ECO:0000313" key="3">
    <source>
        <dbReference type="Proteomes" id="UP000034096"/>
    </source>
</evidence>
<dbReference type="Proteomes" id="UP000034096">
    <property type="component" value="Unassembled WGS sequence"/>
</dbReference>
<dbReference type="STRING" id="1618583.US75_C0007G0008"/>
<organism evidence="2 3">
    <name type="scientific">Candidatus Woesebacteria bacterium GW2011_GWC1_38_13</name>
    <dbReference type="NCBI Taxonomy" id="1618583"/>
    <lineage>
        <taxon>Bacteria</taxon>
        <taxon>Candidatus Woeseibacteriota</taxon>
    </lineage>
</organism>
<evidence type="ECO:0000313" key="2">
    <source>
        <dbReference type="EMBL" id="KKQ56302.1"/>
    </source>
</evidence>
<protein>
    <submittedName>
        <fullName evidence="2">Lysophospholipase L1-like protein esterase</fullName>
    </submittedName>
</protein>
<accession>A0A0G0INJ6</accession>
<dbReference type="CDD" id="cd00229">
    <property type="entry name" value="SGNH_hydrolase"/>
    <property type="match status" value="1"/>
</dbReference>
<dbReference type="Pfam" id="PF13472">
    <property type="entry name" value="Lipase_GDSL_2"/>
    <property type="match status" value="1"/>
</dbReference>
<dbReference type="InterPro" id="IPR013830">
    <property type="entry name" value="SGNH_hydro"/>
</dbReference>
<dbReference type="AlphaFoldDB" id="A0A0G0INJ6"/>
<dbReference type="SUPFAM" id="SSF52266">
    <property type="entry name" value="SGNH hydrolase"/>
    <property type="match status" value="1"/>
</dbReference>
<name>A0A0G0INJ6_9BACT</name>
<dbReference type="PANTHER" id="PTHR30383:SF5">
    <property type="entry name" value="SGNH HYDROLASE-TYPE ESTERASE DOMAIN-CONTAINING PROTEIN"/>
    <property type="match status" value="1"/>
</dbReference>
<gene>
    <name evidence="2" type="ORF">US75_C0007G0008</name>
</gene>
<dbReference type="InterPro" id="IPR036514">
    <property type="entry name" value="SGNH_hydro_sf"/>
</dbReference>
<comment type="caution">
    <text evidence="2">The sequence shown here is derived from an EMBL/GenBank/DDBJ whole genome shotgun (WGS) entry which is preliminary data.</text>
</comment>
<dbReference type="Gene3D" id="3.40.50.1110">
    <property type="entry name" value="SGNH hydrolase"/>
    <property type="match status" value="1"/>
</dbReference>
<reference evidence="2 3" key="1">
    <citation type="journal article" date="2015" name="Nature">
        <title>rRNA introns, odd ribosomes, and small enigmatic genomes across a large radiation of phyla.</title>
        <authorList>
            <person name="Brown C.T."/>
            <person name="Hug L.A."/>
            <person name="Thomas B.C."/>
            <person name="Sharon I."/>
            <person name="Castelle C.J."/>
            <person name="Singh A."/>
            <person name="Wilkins M.J."/>
            <person name="Williams K.H."/>
            <person name="Banfield J.F."/>
        </authorList>
    </citation>
    <scope>NUCLEOTIDE SEQUENCE [LARGE SCALE GENOMIC DNA]</scope>
</reference>
<evidence type="ECO:0000259" key="1">
    <source>
        <dbReference type="Pfam" id="PF13472"/>
    </source>
</evidence>
<proteinExistence type="predicted"/>
<dbReference type="PANTHER" id="PTHR30383">
    <property type="entry name" value="THIOESTERASE 1/PROTEASE 1/LYSOPHOSPHOLIPASE L1"/>
    <property type="match status" value="1"/>
</dbReference>